<dbReference type="AlphaFoldDB" id="A0ABD0QEY5"/>
<dbReference type="EMBL" id="JAMKFB020000009">
    <property type="protein sequence ID" value="KAL0184263.1"/>
    <property type="molecule type" value="Genomic_DNA"/>
</dbReference>
<feature type="non-terminal residue" evidence="1">
    <location>
        <position position="72"/>
    </location>
</feature>
<organism evidence="1 2">
    <name type="scientific">Cirrhinus mrigala</name>
    <name type="common">Mrigala</name>
    <dbReference type="NCBI Taxonomy" id="683832"/>
    <lineage>
        <taxon>Eukaryota</taxon>
        <taxon>Metazoa</taxon>
        <taxon>Chordata</taxon>
        <taxon>Craniata</taxon>
        <taxon>Vertebrata</taxon>
        <taxon>Euteleostomi</taxon>
        <taxon>Actinopterygii</taxon>
        <taxon>Neopterygii</taxon>
        <taxon>Teleostei</taxon>
        <taxon>Ostariophysi</taxon>
        <taxon>Cypriniformes</taxon>
        <taxon>Cyprinidae</taxon>
        <taxon>Labeoninae</taxon>
        <taxon>Labeonini</taxon>
        <taxon>Cirrhinus</taxon>
    </lineage>
</organism>
<evidence type="ECO:0000313" key="2">
    <source>
        <dbReference type="Proteomes" id="UP001529510"/>
    </source>
</evidence>
<sequence length="72" mass="7812">GFSLQWLSGDSKATHEVTVTRLKDHSLVLRKNVTGSHLSISELEAAETYHVVVNTHSVNGHVASTYKGIVPT</sequence>
<keyword evidence="2" id="KW-1185">Reference proteome</keyword>
<evidence type="ECO:0000313" key="1">
    <source>
        <dbReference type="EMBL" id="KAL0184263.1"/>
    </source>
</evidence>
<gene>
    <name evidence="1" type="ORF">M9458_019959</name>
</gene>
<feature type="non-terminal residue" evidence="1">
    <location>
        <position position="1"/>
    </location>
</feature>
<protein>
    <submittedName>
        <fullName evidence="1">Uncharacterized protein</fullName>
    </submittedName>
</protein>
<comment type="caution">
    <text evidence="1">The sequence shown here is derived from an EMBL/GenBank/DDBJ whole genome shotgun (WGS) entry which is preliminary data.</text>
</comment>
<name>A0ABD0QEY5_CIRMR</name>
<accession>A0ABD0QEY5</accession>
<reference evidence="1 2" key="1">
    <citation type="submission" date="2024-05" db="EMBL/GenBank/DDBJ databases">
        <title>Genome sequencing and assembly of Indian major carp, Cirrhinus mrigala (Hamilton, 1822).</title>
        <authorList>
            <person name="Mohindra V."/>
            <person name="Chowdhury L.M."/>
            <person name="Lal K."/>
            <person name="Jena J.K."/>
        </authorList>
    </citation>
    <scope>NUCLEOTIDE SEQUENCE [LARGE SCALE GENOMIC DNA]</scope>
    <source>
        <strain evidence="1">CM1030</strain>
        <tissue evidence="1">Blood</tissue>
    </source>
</reference>
<proteinExistence type="predicted"/>
<dbReference type="Proteomes" id="UP001529510">
    <property type="component" value="Unassembled WGS sequence"/>
</dbReference>